<sequence length="97" mass="11483">MFRLVFQSDTLSFYFDSVTHWESALREMEFNYSDFYLENDRKRNEPIPKIQLGLYLLGTNTAMPNEVEQCLGTVFCDLECIEQEINALWVNYARNVP</sequence>
<dbReference type="RefSeq" id="WP_129460146.1">
    <property type="nucleotide sequence ID" value="NZ_SBKN01000001.1"/>
</dbReference>
<dbReference type="Proteomes" id="UP000289857">
    <property type="component" value="Unassembled WGS sequence"/>
</dbReference>
<organism evidence="1 2">
    <name type="scientific">Flavobacterium stagni</name>
    <dbReference type="NCBI Taxonomy" id="2506421"/>
    <lineage>
        <taxon>Bacteria</taxon>
        <taxon>Pseudomonadati</taxon>
        <taxon>Bacteroidota</taxon>
        <taxon>Flavobacteriia</taxon>
        <taxon>Flavobacteriales</taxon>
        <taxon>Flavobacteriaceae</taxon>
        <taxon>Flavobacterium</taxon>
    </lineage>
</organism>
<comment type="caution">
    <text evidence="1">The sequence shown here is derived from an EMBL/GenBank/DDBJ whole genome shotgun (WGS) entry which is preliminary data.</text>
</comment>
<dbReference type="EMBL" id="SBKN01000001">
    <property type="protein sequence ID" value="RXR24181.1"/>
    <property type="molecule type" value="Genomic_DNA"/>
</dbReference>
<name>A0A4Q1KC25_9FLAO</name>
<keyword evidence="2" id="KW-1185">Reference proteome</keyword>
<evidence type="ECO:0000313" key="1">
    <source>
        <dbReference type="EMBL" id="RXR24181.1"/>
    </source>
</evidence>
<dbReference type="AlphaFoldDB" id="A0A4Q1KC25"/>
<dbReference type="OrthoDB" id="9968047at2"/>
<protein>
    <submittedName>
        <fullName evidence="1">Uncharacterized protein</fullName>
    </submittedName>
</protein>
<gene>
    <name evidence="1" type="ORF">EQG61_01730</name>
</gene>
<proteinExistence type="predicted"/>
<accession>A0A4Q1KC25</accession>
<evidence type="ECO:0000313" key="2">
    <source>
        <dbReference type="Proteomes" id="UP000289857"/>
    </source>
</evidence>
<reference evidence="2" key="1">
    <citation type="submission" date="2019-01" db="EMBL/GenBank/DDBJ databases">
        <title>Cytophagaceae bacterium strain CAR-16.</title>
        <authorList>
            <person name="Chen W.-M."/>
        </authorList>
    </citation>
    <scope>NUCLEOTIDE SEQUENCE [LARGE SCALE GENOMIC DNA]</scope>
    <source>
        <strain evidence="2">WWJ-16</strain>
    </source>
</reference>